<accession>A0A5K8AEB3</accession>
<reference evidence="1 2" key="1">
    <citation type="submission" date="2019-11" db="EMBL/GenBank/DDBJ databases">
        <title>Comparative genomics of hydrocarbon-degrading Desulfosarcina strains.</title>
        <authorList>
            <person name="Watanabe M."/>
            <person name="Kojima H."/>
            <person name="Fukui M."/>
        </authorList>
    </citation>
    <scope>NUCLEOTIDE SEQUENCE [LARGE SCALE GENOMIC DNA]</scope>
    <source>
        <strain evidence="2">oXyS1</strain>
    </source>
</reference>
<dbReference type="AlphaFoldDB" id="A0A5K8AEB3"/>
<sequence>MYRNIPLAGLILWMLLLGACGPDTIFLRPGLDTPDQHVKNGLSLLSCGKIDAAHTEFLHAKRLNGAFAPAYVGIALVQGHRGDITGGFETLRQARQLAITQKEIGTVDQGVEQLRAMQLETGK</sequence>
<dbReference type="PROSITE" id="PS51257">
    <property type="entry name" value="PROKAR_LIPOPROTEIN"/>
    <property type="match status" value="1"/>
</dbReference>
<evidence type="ECO:0008006" key="3">
    <source>
        <dbReference type="Google" id="ProtNLM"/>
    </source>
</evidence>
<gene>
    <name evidence="1" type="ORF">DSCOOX_40810</name>
</gene>
<evidence type="ECO:0000313" key="1">
    <source>
        <dbReference type="EMBL" id="BBO90901.1"/>
    </source>
</evidence>
<dbReference type="RefSeq" id="WP_155311901.1">
    <property type="nucleotide sequence ID" value="NZ_AP021879.1"/>
</dbReference>
<organism evidence="1 2">
    <name type="scientific">Desulfosarcina ovata subsp. ovata</name>
    <dbReference type="NCBI Taxonomy" id="2752305"/>
    <lineage>
        <taxon>Bacteria</taxon>
        <taxon>Pseudomonadati</taxon>
        <taxon>Thermodesulfobacteriota</taxon>
        <taxon>Desulfobacteria</taxon>
        <taxon>Desulfobacterales</taxon>
        <taxon>Desulfosarcinaceae</taxon>
        <taxon>Desulfosarcina</taxon>
    </lineage>
</organism>
<protein>
    <recommendedName>
        <fullName evidence="3">Lipoprotein</fullName>
    </recommendedName>
</protein>
<proteinExistence type="predicted"/>
<dbReference type="InterPro" id="IPR011990">
    <property type="entry name" value="TPR-like_helical_dom_sf"/>
</dbReference>
<dbReference type="SUPFAM" id="SSF48452">
    <property type="entry name" value="TPR-like"/>
    <property type="match status" value="1"/>
</dbReference>
<dbReference type="Proteomes" id="UP000422108">
    <property type="component" value="Chromosome"/>
</dbReference>
<dbReference type="EMBL" id="AP021879">
    <property type="protein sequence ID" value="BBO90901.1"/>
    <property type="molecule type" value="Genomic_DNA"/>
</dbReference>
<name>A0A5K8AEB3_9BACT</name>
<keyword evidence="2" id="KW-1185">Reference proteome</keyword>
<evidence type="ECO:0000313" key="2">
    <source>
        <dbReference type="Proteomes" id="UP000422108"/>
    </source>
</evidence>